<dbReference type="PANTHER" id="PTHR24123">
    <property type="entry name" value="ANKYRIN REPEAT-CONTAINING"/>
    <property type="match status" value="1"/>
</dbReference>
<sequence>MARTRSIRIRESNGMFRRNNVNEFNLISCYQKQEMKLNSLYINYFSLLMKTINQNSSSDFHDSEYYDNLLNSLIKKDNTKLMKYLNNKGLYFTIPNKYKLKLFRIFSNKDLINYHNDNHKVDGFMNIIKKIIKENNLNLLKILIKYNILNENNINWTDKIGDTFLSYAIKYGNQEIIQILIDNGADLQSNNKRIIECLKDYYNYDILKLLVANNFNINQINENGVLLLNYFIKDRNDKSNQIAKGLIDCGANVNYQENIQEDSLTCAIRTRNIKMIKYLIENGANINYITYYNYINMYYNYNTFCNEFYYEIYDIINSYKY</sequence>
<dbReference type="InterPro" id="IPR036770">
    <property type="entry name" value="Ankyrin_rpt-contain_sf"/>
</dbReference>
<evidence type="ECO:0000313" key="4">
    <source>
        <dbReference type="EMBL" id="ORY73556.1"/>
    </source>
</evidence>
<keyword evidence="5" id="KW-1185">Reference proteome</keyword>
<reference evidence="4 5" key="1">
    <citation type="submission" date="2016-08" db="EMBL/GenBank/DDBJ databases">
        <title>A Parts List for Fungal Cellulosomes Revealed by Comparative Genomics.</title>
        <authorList>
            <consortium name="DOE Joint Genome Institute"/>
            <person name="Haitjema C.H."/>
            <person name="Gilmore S.P."/>
            <person name="Henske J.K."/>
            <person name="Solomon K.V."/>
            <person name="De Groot R."/>
            <person name="Kuo A."/>
            <person name="Mondo S.J."/>
            <person name="Salamov A.A."/>
            <person name="Labutti K."/>
            <person name="Zhao Z."/>
            <person name="Chiniquy J."/>
            <person name="Barry K."/>
            <person name="Brewer H.M."/>
            <person name="Purvine S.O."/>
            <person name="Wright A.T."/>
            <person name="Boxma B."/>
            <person name="Van Alen T."/>
            <person name="Hackstein J.H."/>
            <person name="Baker S.E."/>
            <person name="Grigoriev I.V."/>
            <person name="O'Malley M.A."/>
        </authorList>
    </citation>
    <scope>NUCLEOTIDE SEQUENCE [LARGE SCALE GENOMIC DNA]</scope>
    <source>
        <strain evidence="4 5">G1</strain>
    </source>
</reference>
<accession>A0A1Y2EQV5</accession>
<dbReference type="Proteomes" id="UP000193920">
    <property type="component" value="Unassembled WGS sequence"/>
</dbReference>
<dbReference type="PANTHER" id="PTHR24123:SF33">
    <property type="entry name" value="PROTEIN HOS4"/>
    <property type="match status" value="1"/>
</dbReference>
<evidence type="ECO:0000256" key="1">
    <source>
        <dbReference type="ARBA" id="ARBA00022737"/>
    </source>
</evidence>
<dbReference type="PROSITE" id="PS50297">
    <property type="entry name" value="ANK_REP_REGION"/>
    <property type="match status" value="1"/>
</dbReference>
<dbReference type="SUPFAM" id="SSF48403">
    <property type="entry name" value="Ankyrin repeat"/>
    <property type="match status" value="1"/>
</dbReference>
<dbReference type="STRING" id="1754190.A0A1Y2EQV5"/>
<evidence type="ECO:0000256" key="2">
    <source>
        <dbReference type="ARBA" id="ARBA00023043"/>
    </source>
</evidence>
<dbReference type="InterPro" id="IPR002110">
    <property type="entry name" value="Ankyrin_rpt"/>
</dbReference>
<feature type="repeat" description="ANK" evidence="3">
    <location>
        <begin position="160"/>
        <end position="192"/>
    </location>
</feature>
<dbReference type="InterPro" id="IPR051165">
    <property type="entry name" value="Multifunctional_ANK_Repeat"/>
</dbReference>
<name>A0A1Y2EQV5_9FUNG</name>
<protein>
    <submittedName>
        <fullName evidence="4">Ankyrin</fullName>
    </submittedName>
</protein>
<dbReference type="Pfam" id="PF12796">
    <property type="entry name" value="Ank_2"/>
    <property type="match status" value="2"/>
</dbReference>
<evidence type="ECO:0000313" key="5">
    <source>
        <dbReference type="Proteomes" id="UP000193920"/>
    </source>
</evidence>
<proteinExistence type="predicted"/>
<keyword evidence="1" id="KW-0677">Repeat</keyword>
<dbReference type="SMART" id="SM00248">
    <property type="entry name" value="ANK"/>
    <property type="match status" value="6"/>
</dbReference>
<gene>
    <name evidence="4" type="ORF">LY90DRAFT_666641</name>
</gene>
<dbReference type="Gene3D" id="1.25.40.20">
    <property type="entry name" value="Ankyrin repeat-containing domain"/>
    <property type="match status" value="1"/>
</dbReference>
<organism evidence="4 5">
    <name type="scientific">Neocallimastix californiae</name>
    <dbReference type="NCBI Taxonomy" id="1754190"/>
    <lineage>
        <taxon>Eukaryota</taxon>
        <taxon>Fungi</taxon>
        <taxon>Fungi incertae sedis</taxon>
        <taxon>Chytridiomycota</taxon>
        <taxon>Chytridiomycota incertae sedis</taxon>
        <taxon>Neocallimastigomycetes</taxon>
        <taxon>Neocallimastigales</taxon>
        <taxon>Neocallimastigaceae</taxon>
        <taxon>Neocallimastix</taxon>
    </lineage>
</organism>
<comment type="caution">
    <text evidence="4">The sequence shown here is derived from an EMBL/GenBank/DDBJ whole genome shotgun (WGS) entry which is preliminary data.</text>
</comment>
<dbReference type="EMBL" id="MCOG01000033">
    <property type="protein sequence ID" value="ORY73556.1"/>
    <property type="molecule type" value="Genomic_DNA"/>
</dbReference>
<dbReference type="AlphaFoldDB" id="A0A1Y2EQV5"/>
<dbReference type="PROSITE" id="PS50088">
    <property type="entry name" value="ANK_REPEAT"/>
    <property type="match status" value="1"/>
</dbReference>
<keyword evidence="2 3" id="KW-0040">ANK repeat</keyword>
<evidence type="ECO:0000256" key="3">
    <source>
        <dbReference type="PROSITE-ProRule" id="PRU00023"/>
    </source>
</evidence>